<feature type="chain" id="PRO_5037254441" evidence="1">
    <location>
        <begin position="21"/>
        <end position="127"/>
    </location>
</feature>
<reference evidence="2" key="1">
    <citation type="submission" date="2021-04" db="EMBL/GenBank/DDBJ databases">
        <title>novel species isolated from subtropical streams in China.</title>
        <authorList>
            <person name="Lu H."/>
        </authorList>
    </citation>
    <scope>NUCLEOTIDE SEQUENCE</scope>
    <source>
        <strain evidence="2">LFS511W</strain>
    </source>
</reference>
<comment type="caution">
    <text evidence="2">The sequence shown here is derived from an EMBL/GenBank/DDBJ whole genome shotgun (WGS) entry which is preliminary data.</text>
</comment>
<protein>
    <submittedName>
        <fullName evidence="2">Uncharacterized protein</fullName>
    </submittedName>
</protein>
<name>A0A941DN79_9BURK</name>
<evidence type="ECO:0000313" key="3">
    <source>
        <dbReference type="Proteomes" id="UP000680067"/>
    </source>
</evidence>
<keyword evidence="1" id="KW-0732">Signal</keyword>
<organism evidence="2 3">
    <name type="scientific">Undibacterium luofuense</name>
    <dbReference type="NCBI Taxonomy" id="2828733"/>
    <lineage>
        <taxon>Bacteria</taxon>
        <taxon>Pseudomonadati</taxon>
        <taxon>Pseudomonadota</taxon>
        <taxon>Betaproteobacteria</taxon>
        <taxon>Burkholderiales</taxon>
        <taxon>Oxalobacteraceae</taxon>
        <taxon>Undibacterium</taxon>
    </lineage>
</organism>
<dbReference type="EMBL" id="JAGSPN010000009">
    <property type="protein sequence ID" value="MBR7783119.1"/>
    <property type="molecule type" value="Genomic_DNA"/>
</dbReference>
<evidence type="ECO:0000313" key="2">
    <source>
        <dbReference type="EMBL" id="MBR7783119.1"/>
    </source>
</evidence>
<keyword evidence="3" id="KW-1185">Reference proteome</keyword>
<accession>A0A941DN79</accession>
<feature type="signal peptide" evidence="1">
    <location>
        <begin position="1"/>
        <end position="20"/>
    </location>
</feature>
<dbReference type="Proteomes" id="UP000680067">
    <property type="component" value="Unassembled WGS sequence"/>
</dbReference>
<gene>
    <name evidence="2" type="ORF">KDM89_13280</name>
</gene>
<dbReference type="RefSeq" id="WP_212688393.1">
    <property type="nucleotide sequence ID" value="NZ_JAGSPN010000009.1"/>
</dbReference>
<proteinExistence type="predicted"/>
<sequence>MMFFRSSVLILCFLCPGVWAAEPFSELKLETSQLKQKYLTGLLASLQIADEAVGASAKLQFRLERWYLESESACYSEFFVNACLQDVKLKRRQLLPDLKEIEFAAKDFKRQSKILAGDQRSVSEQMK</sequence>
<dbReference type="AlphaFoldDB" id="A0A941DN79"/>
<evidence type="ECO:0000256" key="1">
    <source>
        <dbReference type="SAM" id="SignalP"/>
    </source>
</evidence>